<sequence>VSGLQCYVCDSTDLNYGEYNYCDTRYCEENVGYLETCEDVELTDENVNQADLVCYRTVFFHKDDGYVIMRGCSTKNICSVLQQNATALDNDAIAIPTECQTCNEDFCDPQQSS</sequence>
<organism evidence="1 2">
    <name type="scientific">Phlebotomus papatasi</name>
    <name type="common">Sandfly</name>
    <dbReference type="NCBI Taxonomy" id="29031"/>
    <lineage>
        <taxon>Eukaryota</taxon>
        <taxon>Metazoa</taxon>
        <taxon>Ecdysozoa</taxon>
        <taxon>Arthropoda</taxon>
        <taxon>Hexapoda</taxon>
        <taxon>Insecta</taxon>
        <taxon>Pterygota</taxon>
        <taxon>Neoptera</taxon>
        <taxon>Endopterygota</taxon>
        <taxon>Diptera</taxon>
        <taxon>Nematocera</taxon>
        <taxon>Psychodoidea</taxon>
        <taxon>Psychodidae</taxon>
        <taxon>Phlebotomus</taxon>
        <taxon>Phlebotomus</taxon>
    </lineage>
</organism>
<dbReference type="Proteomes" id="UP000092462">
    <property type="component" value="Unassembled WGS sequence"/>
</dbReference>
<name>A0A1B0DGB2_PHLPP</name>
<dbReference type="AlphaFoldDB" id="A0A1B0DGB2"/>
<accession>A0A1B0DGB2</accession>
<reference evidence="1" key="1">
    <citation type="submission" date="2022-08" db="UniProtKB">
        <authorList>
            <consortium name="EnsemblMetazoa"/>
        </authorList>
    </citation>
    <scope>IDENTIFICATION</scope>
    <source>
        <strain evidence="1">Israel</strain>
    </source>
</reference>
<evidence type="ECO:0000313" key="1">
    <source>
        <dbReference type="EnsemblMetazoa" id="PPAI007073-PA"/>
    </source>
</evidence>
<dbReference type="VEuPathDB" id="VectorBase:PPAPM1_001007"/>
<dbReference type="VEuPathDB" id="VectorBase:PPAI007073"/>
<evidence type="ECO:0000313" key="2">
    <source>
        <dbReference type="Proteomes" id="UP000092462"/>
    </source>
</evidence>
<protein>
    <submittedName>
        <fullName evidence="1">Uncharacterized protein</fullName>
    </submittedName>
</protein>
<dbReference type="EnsemblMetazoa" id="PPAI007073-RA">
    <property type="protein sequence ID" value="PPAI007073-PA"/>
    <property type="gene ID" value="PPAI007073"/>
</dbReference>
<keyword evidence="2" id="KW-1185">Reference proteome</keyword>
<proteinExistence type="predicted"/>
<dbReference type="EMBL" id="AJVK01059452">
    <property type="status" value="NOT_ANNOTATED_CDS"/>
    <property type="molecule type" value="Genomic_DNA"/>
</dbReference>